<name>A0A1M7S646_9BACT</name>
<dbReference type="GO" id="GO:0016020">
    <property type="term" value="C:membrane"/>
    <property type="evidence" value="ECO:0007669"/>
    <property type="project" value="InterPro"/>
</dbReference>
<accession>A0A1M7S646</accession>
<reference evidence="5 6" key="1">
    <citation type="submission" date="2016-12" db="EMBL/GenBank/DDBJ databases">
        <authorList>
            <person name="Song W.-J."/>
            <person name="Kurnit D.M."/>
        </authorList>
    </citation>
    <scope>NUCLEOTIDE SEQUENCE [LARGE SCALE GENOMIC DNA]</scope>
    <source>
        <strain evidence="5 6">DSM 11393</strain>
    </source>
</reference>
<feature type="domain" description="LysM" evidence="4">
    <location>
        <begin position="437"/>
        <end position="481"/>
    </location>
</feature>
<comment type="similarity">
    <text evidence="1">Belongs to the transglycosylase Slt family.</text>
</comment>
<feature type="domain" description="LysM" evidence="4">
    <location>
        <begin position="554"/>
        <end position="598"/>
    </location>
</feature>
<gene>
    <name evidence="5" type="ORF">SAMN02745728_00473</name>
</gene>
<dbReference type="GO" id="GO:0000270">
    <property type="term" value="P:peptidoglycan metabolic process"/>
    <property type="evidence" value="ECO:0007669"/>
    <property type="project" value="InterPro"/>
</dbReference>
<dbReference type="Proteomes" id="UP000186469">
    <property type="component" value="Unassembled WGS sequence"/>
</dbReference>
<dbReference type="AlphaFoldDB" id="A0A1M7S646"/>
<dbReference type="GO" id="GO:0008932">
    <property type="term" value="F:lytic endotransglycosylase activity"/>
    <property type="evidence" value="ECO:0007669"/>
    <property type="project" value="TreeGrafter"/>
</dbReference>
<keyword evidence="3" id="KW-0732">Signal</keyword>
<dbReference type="PROSITE" id="PS51257">
    <property type="entry name" value="PROKAR_LIPOPROTEIN"/>
    <property type="match status" value="1"/>
</dbReference>
<dbReference type="STRING" id="1121455.SAMN02745728_00473"/>
<feature type="compositionally biased region" description="Basic and acidic residues" evidence="2">
    <location>
        <begin position="502"/>
        <end position="537"/>
    </location>
</feature>
<protein>
    <submittedName>
        <fullName evidence="5">Membrane-bound lytic murein transglycosylase D</fullName>
    </submittedName>
</protein>
<dbReference type="InterPro" id="IPR023346">
    <property type="entry name" value="Lysozyme-like_dom_sf"/>
</dbReference>
<dbReference type="CDD" id="cd00118">
    <property type="entry name" value="LysM"/>
    <property type="match status" value="2"/>
</dbReference>
<dbReference type="PROSITE" id="PS51782">
    <property type="entry name" value="LYSM"/>
    <property type="match status" value="3"/>
</dbReference>
<feature type="region of interest" description="Disordered" evidence="2">
    <location>
        <begin position="496"/>
        <end position="549"/>
    </location>
</feature>
<dbReference type="PROSITE" id="PS00922">
    <property type="entry name" value="TRANSGLYCOSYLASE"/>
    <property type="match status" value="1"/>
</dbReference>
<dbReference type="Pfam" id="PF01476">
    <property type="entry name" value="LysM"/>
    <property type="match status" value="3"/>
</dbReference>
<dbReference type="SUPFAM" id="SSF54106">
    <property type="entry name" value="LysM domain"/>
    <property type="match status" value="3"/>
</dbReference>
<dbReference type="Pfam" id="PF01464">
    <property type="entry name" value="SLT"/>
    <property type="match status" value="1"/>
</dbReference>
<dbReference type="EMBL" id="FRDI01000003">
    <property type="protein sequence ID" value="SHN53946.1"/>
    <property type="molecule type" value="Genomic_DNA"/>
</dbReference>
<dbReference type="RefSeq" id="WP_072696153.1">
    <property type="nucleotide sequence ID" value="NZ_FRDI01000003.1"/>
</dbReference>
<dbReference type="InterPro" id="IPR000189">
    <property type="entry name" value="Transglyc_AS"/>
</dbReference>
<sequence length="600" mass="67541">MLKKIFGLSCKNTCKYICLFCVLFSLAACSTKKSKEDLLDLERKAGYNNVDDIVFVPDLPDDDETPLSAIDKQVLGTGSELGQPISDEDWKDVVLHYKYFTRKKRDSFDRFIERGELWLPHIRKIFKDNNVPEEIAYLAIVESGFNPTAVSRVGATGVWQFMPYTGTKYGLTQNAWIDERRDTYKATKAAAAYLTKLYGDFGNWFLAIAAYNAGEGKISRALEGTGGADNFFDLSRKNYMLQGKTQLKDETKQYVPRFIAVSKIMKNLDLLGFKKPNPNAALKTETIEVKGGTDLVGLAKSMGMRWEDFAFLNPAFRRQISHPRELNTVYILSEGKDKALAFLERQESRAFAGWKDYTVKKGESVASLSKKFSVPVLMLKKVNPNLSDRPKAGTIVMVPSSKAALRETLDVTPAFEASSKSKKDKTRTIAEINTKGRFYTVSSGDTLYSLSRAWGTTPDLVRKANKMRDDELIRIGQRLVIPGDVELPDNYEVPPVTRKKTLKSEQESSSKTKKIETVKKQDKQEPAVKENKKKDKQTTNANSELKTNNTTKNKSYTIVKGDTLYSLARKNKTTTDAILKLNNFKSANDIKIGRNIKIPQ</sequence>
<feature type="domain" description="LysM" evidence="4">
    <location>
        <begin position="355"/>
        <end position="398"/>
    </location>
</feature>
<evidence type="ECO:0000256" key="2">
    <source>
        <dbReference type="SAM" id="MobiDB-lite"/>
    </source>
</evidence>
<dbReference type="InterPro" id="IPR008258">
    <property type="entry name" value="Transglycosylase_SLT_dom_1"/>
</dbReference>
<dbReference type="Gene3D" id="3.10.350.10">
    <property type="entry name" value="LysM domain"/>
    <property type="match status" value="3"/>
</dbReference>
<evidence type="ECO:0000259" key="4">
    <source>
        <dbReference type="PROSITE" id="PS51782"/>
    </source>
</evidence>
<organism evidence="5 6">
    <name type="scientific">Desulfovibrio litoralis DSM 11393</name>
    <dbReference type="NCBI Taxonomy" id="1121455"/>
    <lineage>
        <taxon>Bacteria</taxon>
        <taxon>Pseudomonadati</taxon>
        <taxon>Thermodesulfobacteriota</taxon>
        <taxon>Desulfovibrionia</taxon>
        <taxon>Desulfovibrionales</taxon>
        <taxon>Desulfovibrionaceae</taxon>
        <taxon>Desulfovibrio</taxon>
    </lineage>
</organism>
<feature type="signal peptide" evidence="3">
    <location>
        <begin position="1"/>
        <end position="27"/>
    </location>
</feature>
<dbReference type="OrthoDB" id="9815002at2"/>
<dbReference type="SUPFAM" id="SSF53955">
    <property type="entry name" value="Lysozyme-like"/>
    <property type="match status" value="1"/>
</dbReference>
<dbReference type="CDD" id="cd16894">
    <property type="entry name" value="MltD-like"/>
    <property type="match status" value="1"/>
</dbReference>
<dbReference type="InterPro" id="IPR036779">
    <property type="entry name" value="LysM_dom_sf"/>
</dbReference>
<dbReference type="PANTHER" id="PTHR33734:SF22">
    <property type="entry name" value="MEMBRANE-BOUND LYTIC MUREIN TRANSGLYCOSYLASE D"/>
    <property type="match status" value="1"/>
</dbReference>
<keyword evidence="6" id="KW-1185">Reference proteome</keyword>
<dbReference type="InterPro" id="IPR018392">
    <property type="entry name" value="LysM"/>
</dbReference>
<evidence type="ECO:0000313" key="5">
    <source>
        <dbReference type="EMBL" id="SHN53946.1"/>
    </source>
</evidence>
<proteinExistence type="inferred from homology"/>
<feature type="chain" id="PRO_5011958076" evidence="3">
    <location>
        <begin position="28"/>
        <end position="600"/>
    </location>
</feature>
<dbReference type="Gene3D" id="1.10.530.10">
    <property type="match status" value="1"/>
</dbReference>
<evidence type="ECO:0000256" key="1">
    <source>
        <dbReference type="ARBA" id="ARBA00007734"/>
    </source>
</evidence>
<dbReference type="SMART" id="SM00257">
    <property type="entry name" value="LysM"/>
    <property type="match status" value="3"/>
</dbReference>
<evidence type="ECO:0000256" key="3">
    <source>
        <dbReference type="SAM" id="SignalP"/>
    </source>
</evidence>
<evidence type="ECO:0000313" key="6">
    <source>
        <dbReference type="Proteomes" id="UP000186469"/>
    </source>
</evidence>
<dbReference type="PANTHER" id="PTHR33734">
    <property type="entry name" value="LYSM DOMAIN-CONTAINING GPI-ANCHORED PROTEIN 2"/>
    <property type="match status" value="1"/>
</dbReference>